<evidence type="ECO:0000256" key="5">
    <source>
        <dbReference type="ARBA" id="ARBA00022695"/>
    </source>
</evidence>
<dbReference type="Gene3D" id="3.40.50.620">
    <property type="entry name" value="HUPs"/>
    <property type="match status" value="2"/>
</dbReference>
<evidence type="ECO:0000256" key="8">
    <source>
        <dbReference type="ARBA" id="ARBA00023264"/>
    </source>
</evidence>
<keyword evidence="5" id="KW-0548">Nucleotidyltransferase</keyword>
<keyword evidence="8" id="KW-1208">Phospholipid metabolism</keyword>
<dbReference type="PANTHER" id="PTHR45780:SF2">
    <property type="entry name" value="ETHANOLAMINE-PHOSPHATE CYTIDYLYLTRANSFERASE"/>
    <property type="match status" value="1"/>
</dbReference>
<evidence type="ECO:0000313" key="15">
    <source>
        <dbReference type="Proteomes" id="UP000265618"/>
    </source>
</evidence>
<evidence type="ECO:0000313" key="14">
    <source>
        <dbReference type="EMBL" id="GIQ88775.1"/>
    </source>
</evidence>
<evidence type="ECO:0000256" key="3">
    <source>
        <dbReference type="ARBA" id="ARBA00022516"/>
    </source>
</evidence>
<protein>
    <recommendedName>
        <fullName evidence="10">ethanolamine-phosphate cytidylyltransferase</fullName>
        <ecNumber evidence="10">2.7.7.14</ecNumber>
    </recommendedName>
    <alternativeName>
        <fullName evidence="11">CTP:phosphoethanolamine cytidylyltransferase</fullName>
    </alternativeName>
</protein>
<dbReference type="InterPro" id="IPR004821">
    <property type="entry name" value="Cyt_trans-like"/>
</dbReference>
<comment type="similarity">
    <text evidence="2">Belongs to the cytidylyltransferase family.</text>
</comment>
<feature type="domain" description="Cytidyltransferase-like" evidence="13">
    <location>
        <begin position="2"/>
        <end position="126"/>
    </location>
</feature>
<feature type="domain" description="Cytidyltransferase-like" evidence="13">
    <location>
        <begin position="183"/>
        <end position="277"/>
    </location>
</feature>
<dbReference type="NCBIfam" id="TIGR00125">
    <property type="entry name" value="cyt_tran_rel"/>
    <property type="match status" value="1"/>
</dbReference>
<comment type="caution">
    <text evidence="14">The sequence shown here is derived from an EMBL/GenBank/DDBJ whole genome shotgun (WGS) entry which is preliminary data.</text>
</comment>
<dbReference type="InterPro" id="IPR014729">
    <property type="entry name" value="Rossmann-like_a/b/a_fold"/>
</dbReference>
<comment type="pathway">
    <text evidence="9">Phospholipid metabolism; phosphatidylethanolamine biosynthesis; phosphatidylethanolamine from ethanolamine: step 2/3.</text>
</comment>
<dbReference type="PANTHER" id="PTHR45780">
    <property type="entry name" value="ETHANOLAMINE-PHOSPHATE CYTIDYLYLTRANSFERASE"/>
    <property type="match status" value="1"/>
</dbReference>
<name>A0A9K3D5L0_9EUKA</name>
<evidence type="ECO:0000256" key="6">
    <source>
        <dbReference type="ARBA" id="ARBA00023098"/>
    </source>
</evidence>
<feature type="compositionally biased region" description="Gly residues" evidence="12">
    <location>
        <begin position="357"/>
        <end position="366"/>
    </location>
</feature>
<evidence type="ECO:0000256" key="10">
    <source>
        <dbReference type="ARBA" id="ARBA00024221"/>
    </source>
</evidence>
<dbReference type="EC" id="2.7.7.14" evidence="10"/>
<evidence type="ECO:0000259" key="13">
    <source>
        <dbReference type="Pfam" id="PF01467"/>
    </source>
</evidence>
<dbReference type="OrthoDB" id="40021at2759"/>
<dbReference type="GO" id="GO:0005737">
    <property type="term" value="C:cytoplasm"/>
    <property type="evidence" value="ECO:0007669"/>
    <property type="project" value="TreeGrafter"/>
</dbReference>
<dbReference type="SUPFAM" id="SSF52374">
    <property type="entry name" value="Nucleotidylyl transferase"/>
    <property type="match status" value="2"/>
</dbReference>
<evidence type="ECO:0000256" key="2">
    <source>
        <dbReference type="ARBA" id="ARBA00010101"/>
    </source>
</evidence>
<organism evidence="14 15">
    <name type="scientific">Kipferlia bialata</name>
    <dbReference type="NCBI Taxonomy" id="797122"/>
    <lineage>
        <taxon>Eukaryota</taxon>
        <taxon>Metamonada</taxon>
        <taxon>Carpediemonas-like organisms</taxon>
        <taxon>Kipferlia</taxon>
    </lineage>
</organism>
<dbReference type="AlphaFoldDB" id="A0A9K3D5L0"/>
<feature type="compositionally biased region" description="Polar residues" evidence="12">
    <location>
        <begin position="346"/>
        <end position="356"/>
    </location>
</feature>
<feature type="compositionally biased region" description="Low complexity" evidence="12">
    <location>
        <begin position="334"/>
        <end position="345"/>
    </location>
</feature>
<evidence type="ECO:0000256" key="9">
    <source>
        <dbReference type="ARBA" id="ARBA00024191"/>
    </source>
</evidence>
<dbReference type="Proteomes" id="UP000265618">
    <property type="component" value="Unassembled WGS sequence"/>
</dbReference>
<keyword evidence="15" id="KW-1185">Reference proteome</keyword>
<dbReference type="GO" id="GO:0006646">
    <property type="term" value="P:phosphatidylethanolamine biosynthetic process"/>
    <property type="evidence" value="ECO:0007669"/>
    <property type="project" value="InterPro"/>
</dbReference>
<dbReference type="EMBL" id="BDIP01004376">
    <property type="protein sequence ID" value="GIQ88775.1"/>
    <property type="molecule type" value="Genomic_DNA"/>
</dbReference>
<keyword evidence="7" id="KW-0594">Phospholipid biosynthesis</keyword>
<dbReference type="InterPro" id="IPR044608">
    <property type="entry name" value="Ect1/PCYT2"/>
</dbReference>
<proteinExistence type="inferred from homology"/>
<reference evidence="14 15" key="1">
    <citation type="journal article" date="2018" name="PLoS ONE">
        <title>The draft genome of Kipferlia bialata reveals reductive genome evolution in fornicate parasites.</title>
        <authorList>
            <person name="Tanifuji G."/>
            <person name="Takabayashi S."/>
            <person name="Kume K."/>
            <person name="Takagi M."/>
            <person name="Nakayama T."/>
            <person name="Kamikawa R."/>
            <person name="Inagaki Y."/>
            <person name="Hashimoto T."/>
        </authorList>
    </citation>
    <scope>NUCLEOTIDE SEQUENCE [LARGE SCALE GENOMIC DNA]</scope>
    <source>
        <strain evidence="14">NY0173</strain>
    </source>
</reference>
<feature type="non-terminal residue" evidence="14">
    <location>
        <position position="1"/>
    </location>
</feature>
<gene>
    <name evidence="14" type="ORF">KIPB_011102</name>
</gene>
<evidence type="ECO:0000256" key="11">
    <source>
        <dbReference type="ARBA" id="ARBA00031473"/>
    </source>
</evidence>
<dbReference type="GO" id="GO:0004306">
    <property type="term" value="F:ethanolamine-phosphate cytidylyltransferase activity"/>
    <property type="evidence" value="ECO:0007669"/>
    <property type="project" value="UniProtKB-EC"/>
</dbReference>
<evidence type="ECO:0000256" key="7">
    <source>
        <dbReference type="ARBA" id="ARBA00023209"/>
    </source>
</evidence>
<keyword evidence="3" id="KW-0444">Lipid biosynthesis</keyword>
<sequence length="366" mass="39389">VDGVFDIVHLGHANALRKARAMGSRLVVGVHSDKEVLDNKGPTLYTEAERYEMVRACKWVDRVEEGSPYHTSLQVMDRCGAAFCAHADDPSVSIDGTDTYAEVKAAGRMRTFARTPSISTTDIIQRILGVVATPTHLSPYTGASPFVPCVSKYAAFYGGVSLSQTKTAGAEQTKASLKTRVAYCPGTWDLPHIGHVRFLNSLRTAHGYTRVVCGVLPVDGTTLTVPERVMSLASLRGVDDVSMSPFPASTAWLDELGAGGAGVDVVVGSESGREPIDFPEHLRLHIERVCERVRVVESPLPGYTAQTVRDRVETNRAHYLSRNRAKAERELDTAAAPSRMAPSSSKGTGAHNQGETQEGGGVGLTW</sequence>
<dbReference type="Pfam" id="PF01467">
    <property type="entry name" value="CTP_transf_like"/>
    <property type="match status" value="2"/>
</dbReference>
<accession>A0A9K3D5L0</accession>
<evidence type="ECO:0000256" key="12">
    <source>
        <dbReference type="SAM" id="MobiDB-lite"/>
    </source>
</evidence>
<keyword evidence="6" id="KW-0443">Lipid metabolism</keyword>
<feature type="region of interest" description="Disordered" evidence="12">
    <location>
        <begin position="317"/>
        <end position="366"/>
    </location>
</feature>
<comment type="pathway">
    <text evidence="1">Lipid metabolism.</text>
</comment>
<evidence type="ECO:0000256" key="4">
    <source>
        <dbReference type="ARBA" id="ARBA00022679"/>
    </source>
</evidence>
<evidence type="ECO:0000256" key="1">
    <source>
        <dbReference type="ARBA" id="ARBA00005189"/>
    </source>
</evidence>
<keyword evidence="4" id="KW-0808">Transferase</keyword>